<dbReference type="EMBL" id="CP097253">
    <property type="protein sequence ID" value="UUR07169.1"/>
    <property type="molecule type" value="Genomic_DNA"/>
</dbReference>
<gene>
    <name evidence="3" type="ORF">M1K48_09425</name>
</gene>
<dbReference type="Gene3D" id="3.10.620.30">
    <property type="match status" value="1"/>
</dbReference>
<evidence type="ECO:0000256" key="1">
    <source>
        <dbReference type="SAM" id="MobiDB-lite"/>
    </source>
</evidence>
<dbReference type="RefSeq" id="WP_249454729.1">
    <property type="nucleotide sequence ID" value="NZ_CP097253.1"/>
</dbReference>
<sequence>MHLTISHRTRYRFTRPLAAAVQMLRLTPQSCLNQTVLDWRIDVDCDARLRESRDGYGNCLTALYVDQPVTTLTITAKGQVVTDDRAGVVSGLSSDLPPGVFLRPTALTMPDDAIRAFAKEVAARVSSPLDRLHALSASLAERMTFDAATSVVSTSAADALAAGRGVCQDYAHIFIAAARAGNIPARYVSGHLYRRDGAGTQPASHAWTEAWVDNLGWVAFDPTNGICADDAYVRVASGLDFADVSPIVGTRRGGGQEDMTVEVQVTRTALKRQSQRQGRGGNWQSQSQG</sequence>
<dbReference type="InterPro" id="IPR002931">
    <property type="entry name" value="Transglutaminase-like"/>
</dbReference>
<feature type="compositionally biased region" description="Polar residues" evidence="1">
    <location>
        <begin position="275"/>
        <end position="289"/>
    </location>
</feature>
<name>A0ABY5MT79_9SPHN</name>
<dbReference type="Proteomes" id="UP000831921">
    <property type="component" value="Chromosome"/>
</dbReference>
<accession>A0ABY5MT79</accession>
<dbReference type="InterPro" id="IPR038765">
    <property type="entry name" value="Papain-like_cys_pep_sf"/>
</dbReference>
<evidence type="ECO:0000313" key="3">
    <source>
        <dbReference type="EMBL" id="UUR07169.1"/>
    </source>
</evidence>
<evidence type="ECO:0000259" key="2">
    <source>
        <dbReference type="SMART" id="SM00460"/>
    </source>
</evidence>
<evidence type="ECO:0000313" key="4">
    <source>
        <dbReference type="Proteomes" id="UP000831921"/>
    </source>
</evidence>
<proteinExistence type="predicted"/>
<feature type="region of interest" description="Disordered" evidence="1">
    <location>
        <begin position="270"/>
        <end position="289"/>
    </location>
</feature>
<protein>
    <submittedName>
        <fullName evidence="3">Transglutaminase family protein</fullName>
    </submittedName>
</protein>
<dbReference type="Pfam" id="PF01841">
    <property type="entry name" value="Transglut_core"/>
    <property type="match status" value="1"/>
</dbReference>
<keyword evidence="4" id="KW-1185">Reference proteome</keyword>
<feature type="domain" description="Transglutaminase-like" evidence="2">
    <location>
        <begin position="159"/>
        <end position="224"/>
    </location>
</feature>
<dbReference type="Pfam" id="PF08379">
    <property type="entry name" value="Bact_transglu_N"/>
    <property type="match status" value="1"/>
</dbReference>
<dbReference type="SUPFAM" id="SSF54001">
    <property type="entry name" value="Cysteine proteinases"/>
    <property type="match status" value="1"/>
</dbReference>
<reference evidence="3 4" key="1">
    <citation type="submission" date="2022-05" db="EMBL/GenBank/DDBJ databases">
        <title>S8-45 Sphingomonas ultraviolaceadurans.</title>
        <authorList>
            <person name="Liu Y."/>
        </authorList>
    </citation>
    <scope>NUCLEOTIDE SEQUENCE [LARGE SCALE GENOMIC DNA]</scope>
    <source>
        <strain evidence="3 4">S8-45</strain>
    </source>
</reference>
<dbReference type="PANTHER" id="PTHR33490">
    <property type="entry name" value="BLR5614 PROTEIN-RELATED"/>
    <property type="match status" value="1"/>
</dbReference>
<dbReference type="PANTHER" id="PTHR33490:SF6">
    <property type="entry name" value="SLL1049 PROTEIN"/>
    <property type="match status" value="1"/>
</dbReference>
<dbReference type="SMART" id="SM00460">
    <property type="entry name" value="TGc"/>
    <property type="match status" value="1"/>
</dbReference>
<dbReference type="InterPro" id="IPR013589">
    <property type="entry name" value="Bac_transglu_N"/>
</dbReference>
<organism evidence="3 4">
    <name type="scientific">Sphingomonas glaciei</name>
    <dbReference type="NCBI Taxonomy" id="2938948"/>
    <lineage>
        <taxon>Bacteria</taxon>
        <taxon>Pseudomonadati</taxon>
        <taxon>Pseudomonadota</taxon>
        <taxon>Alphaproteobacteria</taxon>
        <taxon>Sphingomonadales</taxon>
        <taxon>Sphingomonadaceae</taxon>
        <taxon>Sphingomonas</taxon>
    </lineage>
</organism>